<evidence type="ECO:0000313" key="13">
    <source>
        <dbReference type="EMBL" id="OKA10468.1"/>
    </source>
</evidence>
<dbReference type="GO" id="GO:0005829">
    <property type="term" value="C:cytosol"/>
    <property type="evidence" value="ECO:0007669"/>
    <property type="project" value="TreeGrafter"/>
</dbReference>
<sequence length="199" mass="21706">MTEQLFVEHSLNRTGGTGFRVRVLDNEPAADNPPVAAIYGEPADDCLVRIHSRCVYSEILGSVDCDCHDQVQQAKELITAAGTGVIIYLDQEGRGAGLLAKARGYVYSQLHQADTFTSYRALHLPADSRDYAAAADLLESLDLTRVTLLTNNPEKVKALESRGIIVKREPSIVPVSDSARAYLEAKREQGHLIPSLTDS</sequence>
<dbReference type="Proteomes" id="UP000076321">
    <property type="component" value="Unassembled WGS sequence"/>
</dbReference>
<dbReference type="Proteomes" id="UP000186883">
    <property type="component" value="Unassembled WGS sequence"/>
</dbReference>
<keyword evidence="9" id="KW-0342">GTP-binding</keyword>
<dbReference type="GO" id="GO:0005525">
    <property type="term" value="F:GTP binding"/>
    <property type="evidence" value="ECO:0007669"/>
    <property type="project" value="UniProtKB-KW"/>
</dbReference>
<dbReference type="InterPro" id="IPR032677">
    <property type="entry name" value="GTP_cyclohydro_II"/>
</dbReference>
<dbReference type="CDD" id="cd00641">
    <property type="entry name" value="GTP_cyclohydro2"/>
    <property type="match status" value="1"/>
</dbReference>
<evidence type="ECO:0000256" key="2">
    <source>
        <dbReference type="ARBA" id="ARBA00004853"/>
    </source>
</evidence>
<evidence type="ECO:0000256" key="10">
    <source>
        <dbReference type="ARBA" id="ARBA00049295"/>
    </source>
</evidence>
<accession>A0A154MPJ7</accession>
<dbReference type="GO" id="GO:0008686">
    <property type="term" value="F:3,4-dihydroxy-2-butanone-4-phosphate synthase activity"/>
    <property type="evidence" value="ECO:0007669"/>
    <property type="project" value="TreeGrafter"/>
</dbReference>
<dbReference type="GO" id="GO:0046872">
    <property type="term" value="F:metal ion binding"/>
    <property type="evidence" value="ECO:0007669"/>
    <property type="project" value="UniProtKB-KW"/>
</dbReference>
<evidence type="ECO:0000259" key="11">
    <source>
        <dbReference type="Pfam" id="PF00925"/>
    </source>
</evidence>
<evidence type="ECO:0000256" key="6">
    <source>
        <dbReference type="ARBA" id="ARBA00022741"/>
    </source>
</evidence>
<evidence type="ECO:0000256" key="8">
    <source>
        <dbReference type="ARBA" id="ARBA00022833"/>
    </source>
</evidence>
<comment type="catalytic activity">
    <reaction evidence="10">
        <text>GTP + 4 H2O = 2,5-diamino-6-hydroxy-4-(5-phosphoribosylamino)-pyrimidine + formate + 2 phosphate + 3 H(+)</text>
        <dbReference type="Rhea" id="RHEA:23704"/>
        <dbReference type="ChEBI" id="CHEBI:15377"/>
        <dbReference type="ChEBI" id="CHEBI:15378"/>
        <dbReference type="ChEBI" id="CHEBI:15740"/>
        <dbReference type="ChEBI" id="CHEBI:37565"/>
        <dbReference type="ChEBI" id="CHEBI:43474"/>
        <dbReference type="ChEBI" id="CHEBI:58614"/>
        <dbReference type="EC" id="3.5.4.25"/>
    </reaction>
</comment>
<evidence type="ECO:0000256" key="7">
    <source>
        <dbReference type="ARBA" id="ARBA00022801"/>
    </source>
</evidence>
<reference evidence="13 15" key="2">
    <citation type="submission" date="2016-11" db="EMBL/GenBank/DDBJ databases">
        <title>Genome sequencing of Amycolatopsis regifaucium.</title>
        <authorList>
            <person name="Mayilraj S."/>
            <person name="Kaur N."/>
        </authorList>
    </citation>
    <scope>NUCLEOTIDE SEQUENCE [LARGE SCALE GENOMIC DNA]</scope>
    <source>
        <strain evidence="13 15">GY080</strain>
    </source>
</reference>
<evidence type="ECO:0000256" key="9">
    <source>
        <dbReference type="ARBA" id="ARBA00023134"/>
    </source>
</evidence>
<dbReference type="RefSeq" id="WP_061983292.1">
    <property type="nucleotide sequence ID" value="NZ_FOPQ01000013.1"/>
</dbReference>
<dbReference type="Pfam" id="PF00925">
    <property type="entry name" value="GTP_cyclohydro2"/>
    <property type="match status" value="1"/>
</dbReference>
<keyword evidence="8" id="KW-0862">Zinc</keyword>
<evidence type="ECO:0000313" key="15">
    <source>
        <dbReference type="Proteomes" id="UP000186883"/>
    </source>
</evidence>
<protein>
    <recommendedName>
        <fullName evidence="3">GTP cyclohydrolase II</fullName>
        <ecNumber evidence="3">3.5.4.25</ecNumber>
    </recommendedName>
</protein>
<dbReference type="Gene3D" id="3.40.50.10990">
    <property type="entry name" value="GTP cyclohydrolase II"/>
    <property type="match status" value="1"/>
</dbReference>
<comment type="caution">
    <text evidence="12">The sequence shown here is derived from an EMBL/GenBank/DDBJ whole genome shotgun (WGS) entry which is preliminary data.</text>
</comment>
<dbReference type="InterPro" id="IPR000926">
    <property type="entry name" value="RibA"/>
</dbReference>
<evidence type="ECO:0000256" key="3">
    <source>
        <dbReference type="ARBA" id="ARBA00012762"/>
    </source>
</evidence>
<keyword evidence="7" id="KW-0378">Hydrolase</keyword>
<evidence type="ECO:0000256" key="5">
    <source>
        <dbReference type="ARBA" id="ARBA00022723"/>
    </source>
</evidence>
<evidence type="ECO:0000256" key="1">
    <source>
        <dbReference type="ARBA" id="ARBA00001947"/>
    </source>
</evidence>
<evidence type="ECO:0000256" key="4">
    <source>
        <dbReference type="ARBA" id="ARBA00022619"/>
    </source>
</evidence>
<comment type="cofactor">
    <cofactor evidence="1">
        <name>Zn(2+)</name>
        <dbReference type="ChEBI" id="CHEBI:29105"/>
    </cofactor>
</comment>
<gene>
    <name evidence="13" type="ORF">ATP06_0203425</name>
    <name evidence="12" type="ORF">AVL48_30480</name>
</gene>
<dbReference type="InterPro" id="IPR036144">
    <property type="entry name" value="RibA-like_sf"/>
</dbReference>
<reference evidence="12 14" key="1">
    <citation type="submission" date="2015-12" db="EMBL/GenBank/DDBJ databases">
        <title>Amycolatopsis regifaucium genome sequencing and assembly.</title>
        <authorList>
            <person name="Mayilraj S."/>
        </authorList>
    </citation>
    <scope>NUCLEOTIDE SEQUENCE [LARGE SCALE GENOMIC DNA]</scope>
    <source>
        <strain evidence="12 14">GY080</strain>
    </source>
</reference>
<proteinExistence type="predicted"/>
<dbReference type="SUPFAM" id="SSF142695">
    <property type="entry name" value="RibA-like"/>
    <property type="match status" value="1"/>
</dbReference>
<dbReference type="GO" id="GO:0009231">
    <property type="term" value="P:riboflavin biosynthetic process"/>
    <property type="evidence" value="ECO:0007669"/>
    <property type="project" value="UniProtKB-UniPathway"/>
</dbReference>
<dbReference type="OrthoDB" id="9793111at2"/>
<dbReference type="EMBL" id="LOBU02000004">
    <property type="protein sequence ID" value="OKA10468.1"/>
    <property type="molecule type" value="Genomic_DNA"/>
</dbReference>
<dbReference type="PANTHER" id="PTHR21327">
    <property type="entry name" value="GTP CYCLOHYDROLASE II-RELATED"/>
    <property type="match status" value="1"/>
</dbReference>
<evidence type="ECO:0000313" key="12">
    <source>
        <dbReference type="EMBL" id="KZB85777.1"/>
    </source>
</evidence>
<name>A0A154MPJ7_9PSEU</name>
<keyword evidence="5" id="KW-0479">Metal-binding</keyword>
<keyword evidence="4" id="KW-0686">Riboflavin biosynthesis</keyword>
<dbReference type="EMBL" id="LQCI01000010">
    <property type="protein sequence ID" value="KZB85777.1"/>
    <property type="molecule type" value="Genomic_DNA"/>
</dbReference>
<dbReference type="UniPathway" id="UPA00275"/>
<organism evidence="12 14">
    <name type="scientific">Amycolatopsis regifaucium</name>
    <dbReference type="NCBI Taxonomy" id="546365"/>
    <lineage>
        <taxon>Bacteria</taxon>
        <taxon>Bacillati</taxon>
        <taxon>Actinomycetota</taxon>
        <taxon>Actinomycetes</taxon>
        <taxon>Pseudonocardiales</taxon>
        <taxon>Pseudonocardiaceae</taxon>
        <taxon>Amycolatopsis</taxon>
    </lineage>
</organism>
<evidence type="ECO:0000313" key="14">
    <source>
        <dbReference type="Proteomes" id="UP000076321"/>
    </source>
</evidence>
<dbReference type="EC" id="3.5.4.25" evidence="3"/>
<dbReference type="PANTHER" id="PTHR21327:SF18">
    <property type="entry name" value="3,4-DIHYDROXY-2-BUTANONE 4-PHOSPHATE SYNTHASE"/>
    <property type="match status" value="1"/>
</dbReference>
<dbReference type="GO" id="GO:0003935">
    <property type="term" value="F:GTP cyclohydrolase II activity"/>
    <property type="evidence" value="ECO:0007669"/>
    <property type="project" value="UniProtKB-EC"/>
</dbReference>
<keyword evidence="15" id="KW-1185">Reference proteome</keyword>
<comment type="pathway">
    <text evidence="2">Cofactor biosynthesis; riboflavin biosynthesis; 5-amino-6-(D-ribitylamino)uracil from GTP: step 1/4.</text>
</comment>
<keyword evidence="6" id="KW-0547">Nucleotide-binding</keyword>
<feature type="domain" description="GTP cyclohydrolase II" evidence="11">
    <location>
        <begin position="16"/>
        <end position="167"/>
    </location>
</feature>
<dbReference type="AlphaFoldDB" id="A0A154MPJ7"/>